<comment type="caution">
    <text evidence="3">The sequence shown here is derived from an EMBL/GenBank/DDBJ whole genome shotgun (WGS) entry which is preliminary data.</text>
</comment>
<feature type="domain" description="DUF4488" evidence="2">
    <location>
        <begin position="26"/>
        <end position="139"/>
    </location>
</feature>
<dbReference type="Pfam" id="PF14869">
    <property type="entry name" value="DUF4488"/>
    <property type="match status" value="1"/>
</dbReference>
<reference evidence="3 4" key="1">
    <citation type="submission" date="2020-08" db="EMBL/GenBank/DDBJ databases">
        <title>Sphingobacterium sp. DN04309 isolated from aquaculture water.</title>
        <authorList>
            <person name="Zhang M."/>
        </authorList>
    </citation>
    <scope>NUCLEOTIDE SEQUENCE [LARGE SCALE GENOMIC DNA]</scope>
    <source>
        <strain evidence="3 4">DN04309</strain>
    </source>
</reference>
<organism evidence="3 4">
    <name type="scientific">Sphingobacterium litopenaei</name>
    <dbReference type="NCBI Taxonomy" id="2763500"/>
    <lineage>
        <taxon>Bacteria</taxon>
        <taxon>Pseudomonadati</taxon>
        <taxon>Bacteroidota</taxon>
        <taxon>Sphingobacteriia</taxon>
        <taxon>Sphingobacteriales</taxon>
        <taxon>Sphingobacteriaceae</taxon>
        <taxon>Sphingobacterium</taxon>
    </lineage>
</organism>
<evidence type="ECO:0000313" key="3">
    <source>
        <dbReference type="EMBL" id="MBD1428279.1"/>
    </source>
</evidence>
<dbReference type="InterPro" id="IPR027991">
    <property type="entry name" value="DUF4488"/>
</dbReference>
<dbReference type="Proteomes" id="UP000651271">
    <property type="component" value="Unassembled WGS sequence"/>
</dbReference>
<dbReference type="EMBL" id="JACOIJ010000002">
    <property type="protein sequence ID" value="MBD1428279.1"/>
    <property type="molecule type" value="Genomic_DNA"/>
</dbReference>
<evidence type="ECO:0000259" key="2">
    <source>
        <dbReference type="Pfam" id="PF14869"/>
    </source>
</evidence>
<evidence type="ECO:0000256" key="1">
    <source>
        <dbReference type="SAM" id="SignalP"/>
    </source>
</evidence>
<protein>
    <submittedName>
        <fullName evidence="3">DUF4488 domain-containing protein</fullName>
    </submittedName>
</protein>
<dbReference type="Gene3D" id="2.40.128.490">
    <property type="entry name" value="Uncharacterised protein PF14869, DUF4488"/>
    <property type="match status" value="1"/>
</dbReference>
<accession>A0ABR7YAE4</accession>
<evidence type="ECO:0000313" key="4">
    <source>
        <dbReference type="Proteomes" id="UP000651271"/>
    </source>
</evidence>
<sequence>MMKKILLLATFLLAVCAISFAQDKPLTGVWELKKTKDGQGNIHDMTFGAYKLFSDDGKFSNMRVTEQGALFTHDGLFKIDDKGNYAESVFNHITSTYLDEIQLKYKLSEDGNTLTIEGELKLGNDSPYNLYEEWKKVKVGEF</sequence>
<name>A0ABR7YAE4_9SPHI</name>
<feature type="signal peptide" evidence="1">
    <location>
        <begin position="1"/>
        <end position="21"/>
    </location>
</feature>
<keyword evidence="4" id="KW-1185">Reference proteome</keyword>
<gene>
    <name evidence="3" type="ORF">H8B04_01650</name>
</gene>
<proteinExistence type="predicted"/>
<dbReference type="RefSeq" id="WP_165290002.1">
    <property type="nucleotide sequence ID" value="NZ_JACOIJ010000002.1"/>
</dbReference>
<feature type="chain" id="PRO_5045679528" evidence="1">
    <location>
        <begin position="22"/>
        <end position="142"/>
    </location>
</feature>
<keyword evidence="1" id="KW-0732">Signal</keyword>